<evidence type="ECO:0000313" key="2">
    <source>
        <dbReference type="EMBL" id="TYK28512.1"/>
    </source>
</evidence>
<reference evidence="2 3" key="1">
    <citation type="submission" date="2019-08" db="EMBL/GenBank/DDBJ databases">
        <title>Draft genome sequences of two oriental melons (Cucumis melo L. var makuwa).</title>
        <authorList>
            <person name="Kwon S.-Y."/>
        </authorList>
    </citation>
    <scope>NUCLEOTIDE SEQUENCE [LARGE SCALE GENOMIC DNA]</scope>
    <source>
        <strain evidence="3">cv. Chang Bougi</strain>
        <tissue evidence="2">Leaf</tissue>
    </source>
</reference>
<evidence type="ECO:0000256" key="1">
    <source>
        <dbReference type="SAM" id="MobiDB-lite"/>
    </source>
</evidence>
<feature type="region of interest" description="Disordered" evidence="1">
    <location>
        <begin position="146"/>
        <end position="190"/>
    </location>
</feature>
<comment type="caution">
    <text evidence="2">The sequence shown here is derived from an EMBL/GenBank/DDBJ whole genome shotgun (WGS) entry which is preliminary data.</text>
</comment>
<evidence type="ECO:0000313" key="3">
    <source>
        <dbReference type="Proteomes" id="UP000321947"/>
    </source>
</evidence>
<protein>
    <submittedName>
        <fullName evidence="2">Uncharacterized protein</fullName>
    </submittedName>
</protein>
<sequence>MTRKVLLRSQAVRHRSSLQDGKIDAPQERRQFAEVAGGSAAECTAVCCCCPWTVLNIFIFAIYRMPAGLCRKAINRRKRHRRMKRKYLIQQRKAVAMDFTDGSVGPIIDSFGTHETNDVADSEDLKKLEEEMWGRFSQTGFWRTSGGHGAAYQKGKEKKKTTKRGILQQATPPKPSKPIEGGRILGSYNN</sequence>
<organism evidence="2 3">
    <name type="scientific">Cucumis melo var. makuwa</name>
    <name type="common">Oriental melon</name>
    <dbReference type="NCBI Taxonomy" id="1194695"/>
    <lineage>
        <taxon>Eukaryota</taxon>
        <taxon>Viridiplantae</taxon>
        <taxon>Streptophyta</taxon>
        <taxon>Embryophyta</taxon>
        <taxon>Tracheophyta</taxon>
        <taxon>Spermatophyta</taxon>
        <taxon>Magnoliopsida</taxon>
        <taxon>eudicotyledons</taxon>
        <taxon>Gunneridae</taxon>
        <taxon>Pentapetalae</taxon>
        <taxon>rosids</taxon>
        <taxon>fabids</taxon>
        <taxon>Cucurbitales</taxon>
        <taxon>Cucurbitaceae</taxon>
        <taxon>Benincaseae</taxon>
        <taxon>Cucumis</taxon>
    </lineage>
</organism>
<dbReference type="AlphaFoldDB" id="A0A5D3DY75"/>
<gene>
    <name evidence="2" type="ORF">E5676_scaffold629G001510</name>
</gene>
<dbReference type="Proteomes" id="UP000321947">
    <property type="component" value="Unassembled WGS sequence"/>
</dbReference>
<dbReference type="EMBL" id="SSTD01002102">
    <property type="protein sequence ID" value="TYK28512.1"/>
    <property type="molecule type" value="Genomic_DNA"/>
</dbReference>
<accession>A0A5D3DY75</accession>
<dbReference type="PANTHER" id="PTHR33264:SF55">
    <property type="entry name" value="TRANSMEMBRANE PROTEIN"/>
    <property type="match status" value="1"/>
</dbReference>
<name>A0A5D3DY75_CUCMM</name>
<dbReference type="PANTHER" id="PTHR33264">
    <property type="entry name" value="EXPRESSED PROTEIN"/>
    <property type="match status" value="1"/>
</dbReference>
<proteinExistence type="predicted"/>